<accession>A0A0M4TL96</accession>
<dbReference type="EMBL" id="CP012541">
    <property type="protein sequence ID" value="ALF47106.1"/>
    <property type="molecule type" value="Genomic_DNA"/>
</dbReference>
<organism evidence="2 3">
    <name type="scientific">Campylobacter concisus</name>
    <dbReference type="NCBI Taxonomy" id="199"/>
    <lineage>
        <taxon>Bacteria</taxon>
        <taxon>Pseudomonadati</taxon>
        <taxon>Campylobacterota</taxon>
        <taxon>Epsilonproteobacteria</taxon>
        <taxon>Campylobacterales</taxon>
        <taxon>Campylobacteraceae</taxon>
        <taxon>Campylobacter</taxon>
    </lineage>
</organism>
<evidence type="ECO:0000256" key="1">
    <source>
        <dbReference type="SAM" id="SignalP"/>
    </source>
</evidence>
<dbReference type="RefSeq" id="WP_054196177.1">
    <property type="nucleotide sequence ID" value="NZ_CABMKQ010000002.1"/>
</dbReference>
<dbReference type="Proteomes" id="UP000066049">
    <property type="component" value="Chromosome"/>
</dbReference>
<gene>
    <name evidence="2" type="ORF">CCON33237_0399</name>
</gene>
<dbReference type="GeneID" id="28662068"/>
<feature type="chain" id="PRO_5005802191" description="Lipoprotein" evidence="1">
    <location>
        <begin position="21"/>
        <end position="125"/>
    </location>
</feature>
<keyword evidence="1" id="KW-0732">Signal</keyword>
<dbReference type="AlphaFoldDB" id="A0A0M4TL96"/>
<proteinExistence type="predicted"/>
<dbReference type="PATRIC" id="fig|199.248.peg.423"/>
<feature type="signal peptide" evidence="1">
    <location>
        <begin position="1"/>
        <end position="20"/>
    </location>
</feature>
<reference evidence="3" key="1">
    <citation type="submission" date="2015-08" db="EMBL/GenBank/DDBJ databases">
        <title>Comparative genomics of the Campylobacter concisus group.</title>
        <authorList>
            <person name="Miller W.G."/>
            <person name="Yee E."/>
            <person name="Chapman M.H."/>
            <person name="Huynh S."/>
            <person name="Bono J.L."/>
            <person name="On S.L.W."/>
            <person name="St Leger J."/>
            <person name="Foster G."/>
            <person name="Parker C.T."/>
        </authorList>
    </citation>
    <scope>NUCLEOTIDE SEQUENCE [LARGE SCALE GENOMIC DNA]</scope>
    <source>
        <strain evidence="3">ATCC 33237</strain>
    </source>
</reference>
<name>A0A0M4TL96_9BACT</name>
<dbReference type="PROSITE" id="PS51257">
    <property type="entry name" value="PROKAR_LIPOPROTEIN"/>
    <property type="match status" value="1"/>
</dbReference>
<sequence>MLIKKIVIILAISLFALGCAKKFDTPQMADFDLKTFKVSSSKGLLLLYVQNSKNEYKFSLVNALGAPEARRVLKDGSFKKLGFLPPNSAYNELFIKVLEMIKDEKKEQKFMIGDQYYEVESVDLR</sequence>
<evidence type="ECO:0000313" key="2">
    <source>
        <dbReference type="EMBL" id="ALF47106.1"/>
    </source>
</evidence>
<evidence type="ECO:0008006" key="4">
    <source>
        <dbReference type="Google" id="ProtNLM"/>
    </source>
</evidence>
<evidence type="ECO:0000313" key="3">
    <source>
        <dbReference type="Proteomes" id="UP000066049"/>
    </source>
</evidence>
<dbReference type="KEGG" id="ccoc:CCON33237_0399"/>
<protein>
    <recommendedName>
        <fullName evidence="4">Lipoprotein</fullName>
    </recommendedName>
</protein>